<gene>
    <name evidence="3" type="ORF">O0R41_17215</name>
</gene>
<name>A0ABU4A185_9SPHN</name>
<reference evidence="4" key="1">
    <citation type="journal article" date="2022" name="J Environ Chem Eng">
        <title>Biodegradation of petroleum oil using a constructed nonpathogenic and heavy metal-tolerant bacterial consortium isolated from marine sponges.</title>
        <authorList>
            <person name="Dechsakulwatana C."/>
            <person name="Rungsihiranrut A."/>
            <person name="Muangchinda C."/>
            <person name="Ningthoujam R."/>
            <person name="Klankeo P."/>
            <person name="Pinyakong O."/>
        </authorList>
    </citation>
    <scope>NUCLEOTIDE SEQUENCE [LARGE SCALE GENOMIC DNA]</scope>
    <source>
        <strain evidence="4">MO2-4</strain>
    </source>
</reference>
<keyword evidence="1" id="KW-0732">Signal</keyword>
<keyword evidence="4" id="KW-1185">Reference proteome</keyword>
<dbReference type="InterPro" id="IPR035923">
    <property type="entry name" value="TT1751-like_sf"/>
</dbReference>
<proteinExistence type="predicted"/>
<dbReference type="Pfam" id="PF03625">
    <property type="entry name" value="DUF302"/>
    <property type="match status" value="1"/>
</dbReference>
<dbReference type="Proteomes" id="UP001185984">
    <property type="component" value="Unassembled WGS sequence"/>
</dbReference>
<organism evidence="3 4">
    <name type="scientific">Sphingobium naphthae</name>
    <dbReference type="NCBI Taxonomy" id="1886786"/>
    <lineage>
        <taxon>Bacteria</taxon>
        <taxon>Pseudomonadati</taxon>
        <taxon>Pseudomonadota</taxon>
        <taxon>Alphaproteobacteria</taxon>
        <taxon>Sphingomonadales</taxon>
        <taxon>Sphingomonadaceae</taxon>
        <taxon>Sphingobium</taxon>
    </lineage>
</organism>
<feature type="chain" id="PRO_5046393942" evidence="1">
    <location>
        <begin position="18"/>
        <end position="157"/>
    </location>
</feature>
<dbReference type="PANTHER" id="PTHR38342">
    <property type="entry name" value="SLR5037 PROTEIN"/>
    <property type="match status" value="1"/>
</dbReference>
<evidence type="ECO:0000256" key="1">
    <source>
        <dbReference type="SAM" id="SignalP"/>
    </source>
</evidence>
<dbReference type="PANTHER" id="PTHR38342:SF2">
    <property type="entry name" value="INNER MEMBRANE OR EXPORTED"/>
    <property type="match status" value="1"/>
</dbReference>
<feature type="domain" description="DUF302" evidence="2">
    <location>
        <begin position="63"/>
        <end position="124"/>
    </location>
</feature>
<dbReference type="CDD" id="cd14797">
    <property type="entry name" value="DUF302"/>
    <property type="match status" value="1"/>
</dbReference>
<dbReference type="Gene3D" id="3.30.310.70">
    <property type="entry name" value="TT1751-like domain"/>
    <property type="match status" value="1"/>
</dbReference>
<protein>
    <submittedName>
        <fullName evidence="3">DUF302 domain-containing protein</fullName>
    </submittedName>
</protein>
<accession>A0ABU4A185</accession>
<evidence type="ECO:0000313" key="4">
    <source>
        <dbReference type="Proteomes" id="UP001185984"/>
    </source>
</evidence>
<dbReference type="RefSeq" id="WP_288804804.1">
    <property type="nucleotide sequence ID" value="NZ_JAPTHD010000009.1"/>
</dbReference>
<evidence type="ECO:0000259" key="2">
    <source>
        <dbReference type="Pfam" id="PF03625"/>
    </source>
</evidence>
<evidence type="ECO:0000313" key="3">
    <source>
        <dbReference type="EMBL" id="MDV5825347.1"/>
    </source>
</evidence>
<comment type="caution">
    <text evidence="3">The sequence shown here is derived from an EMBL/GenBank/DDBJ whole genome shotgun (WGS) entry which is preliminary data.</text>
</comment>
<sequence length="157" mass="16469">MRYILIMLSLISAPATAQTAPSGDRTAPSDDWQIISTHRPVDDVVGRLKTGVASGGGSVVAVVDHAANARRAGTRIPATVLVVFGNPKLGTPLIARNRLIAIDLPQRMLVWRDGGATKVGYLRPSTLAVRYAFDADDPAIVAMDRALSKLAANAAGS</sequence>
<feature type="signal peptide" evidence="1">
    <location>
        <begin position="1"/>
        <end position="17"/>
    </location>
</feature>
<dbReference type="InterPro" id="IPR005180">
    <property type="entry name" value="DUF302"/>
</dbReference>
<dbReference type="SUPFAM" id="SSF103247">
    <property type="entry name" value="TT1751-like"/>
    <property type="match status" value="1"/>
</dbReference>
<dbReference type="EMBL" id="JAPTHD010000009">
    <property type="protein sequence ID" value="MDV5825347.1"/>
    <property type="molecule type" value="Genomic_DNA"/>
</dbReference>